<proteinExistence type="predicted"/>
<name>A0A0F9HT02_9ZZZZ</name>
<comment type="caution">
    <text evidence="1">The sequence shown here is derived from an EMBL/GenBank/DDBJ whole genome shotgun (WGS) entry which is preliminary data.</text>
</comment>
<dbReference type="AlphaFoldDB" id="A0A0F9HT02"/>
<organism evidence="1">
    <name type="scientific">marine sediment metagenome</name>
    <dbReference type="NCBI Taxonomy" id="412755"/>
    <lineage>
        <taxon>unclassified sequences</taxon>
        <taxon>metagenomes</taxon>
        <taxon>ecological metagenomes</taxon>
    </lineage>
</organism>
<gene>
    <name evidence="1" type="ORF">LCGC14_1667440</name>
</gene>
<accession>A0A0F9HT02</accession>
<reference evidence="1" key="1">
    <citation type="journal article" date="2015" name="Nature">
        <title>Complex archaea that bridge the gap between prokaryotes and eukaryotes.</title>
        <authorList>
            <person name="Spang A."/>
            <person name="Saw J.H."/>
            <person name="Jorgensen S.L."/>
            <person name="Zaremba-Niedzwiedzka K."/>
            <person name="Martijn J."/>
            <person name="Lind A.E."/>
            <person name="van Eijk R."/>
            <person name="Schleper C."/>
            <person name="Guy L."/>
            <person name="Ettema T.J."/>
        </authorList>
    </citation>
    <scope>NUCLEOTIDE SEQUENCE</scope>
</reference>
<dbReference type="EMBL" id="LAZR01014259">
    <property type="protein sequence ID" value="KKM18267.1"/>
    <property type="molecule type" value="Genomic_DNA"/>
</dbReference>
<sequence length="99" mass="11100">MPSLYPDLSNQLGTLSAESFMTASRMTFIGYETPCPVLFISDKVSLYNDRFSHQISHMNYYLLFQSFRIESRLGLIKICLQGSVGKLSVKGLCKSAIHG</sequence>
<evidence type="ECO:0000313" key="1">
    <source>
        <dbReference type="EMBL" id="KKM18267.1"/>
    </source>
</evidence>
<protein>
    <submittedName>
        <fullName evidence="1">Uncharacterized protein</fullName>
    </submittedName>
</protein>